<proteinExistence type="predicted"/>
<gene>
    <name evidence="1" type="ORF">CEXT_558361</name>
</gene>
<comment type="caution">
    <text evidence="1">The sequence shown here is derived from an EMBL/GenBank/DDBJ whole genome shotgun (WGS) entry which is preliminary data.</text>
</comment>
<protein>
    <submittedName>
        <fullName evidence="1">Uncharacterized protein</fullName>
    </submittedName>
</protein>
<keyword evidence="2" id="KW-1185">Reference proteome</keyword>
<accession>A0AAV4XZI1</accession>
<dbReference type="Proteomes" id="UP001054945">
    <property type="component" value="Unassembled WGS sequence"/>
</dbReference>
<organism evidence="1 2">
    <name type="scientific">Caerostris extrusa</name>
    <name type="common">Bark spider</name>
    <name type="synonym">Caerostris bankana</name>
    <dbReference type="NCBI Taxonomy" id="172846"/>
    <lineage>
        <taxon>Eukaryota</taxon>
        <taxon>Metazoa</taxon>
        <taxon>Ecdysozoa</taxon>
        <taxon>Arthropoda</taxon>
        <taxon>Chelicerata</taxon>
        <taxon>Arachnida</taxon>
        <taxon>Araneae</taxon>
        <taxon>Araneomorphae</taxon>
        <taxon>Entelegynae</taxon>
        <taxon>Araneoidea</taxon>
        <taxon>Araneidae</taxon>
        <taxon>Caerostris</taxon>
    </lineage>
</organism>
<reference evidence="1 2" key="1">
    <citation type="submission" date="2021-06" db="EMBL/GenBank/DDBJ databases">
        <title>Caerostris extrusa draft genome.</title>
        <authorList>
            <person name="Kono N."/>
            <person name="Arakawa K."/>
        </authorList>
    </citation>
    <scope>NUCLEOTIDE SEQUENCE [LARGE SCALE GENOMIC DNA]</scope>
</reference>
<evidence type="ECO:0000313" key="1">
    <source>
        <dbReference type="EMBL" id="GIY99958.1"/>
    </source>
</evidence>
<dbReference type="AlphaFoldDB" id="A0AAV4XZI1"/>
<sequence>MVPETIENEYEVMYGNAINQLIVASDVMKFVRRFNQLKYVPVIYGINTKPVCLPASDRVKNVDLAHINSIWYEEIETGPYSNISFLKNCVILCHLAACAEKNGIHRAVFFVPLILCHIMFFLRRADNFPDDIRIH</sequence>
<dbReference type="EMBL" id="BPLR01018478">
    <property type="protein sequence ID" value="GIY99958.1"/>
    <property type="molecule type" value="Genomic_DNA"/>
</dbReference>
<name>A0AAV4XZI1_CAEEX</name>
<evidence type="ECO:0000313" key="2">
    <source>
        <dbReference type="Proteomes" id="UP001054945"/>
    </source>
</evidence>